<reference evidence="1" key="1">
    <citation type="journal article" date="2019" name="Sci. Rep.">
        <title>Draft genome of Tanacetum cinerariifolium, the natural source of mosquito coil.</title>
        <authorList>
            <person name="Yamashiro T."/>
            <person name="Shiraishi A."/>
            <person name="Satake H."/>
            <person name="Nakayama K."/>
        </authorList>
    </citation>
    <scope>NUCLEOTIDE SEQUENCE</scope>
</reference>
<accession>A0A699GMT6</accession>
<dbReference type="AlphaFoldDB" id="A0A699GMT6"/>
<evidence type="ECO:0000313" key="1">
    <source>
        <dbReference type="EMBL" id="GEU29395.1"/>
    </source>
</evidence>
<comment type="caution">
    <text evidence="1">The sequence shown here is derived from an EMBL/GenBank/DDBJ whole genome shotgun (WGS) entry which is preliminary data.</text>
</comment>
<dbReference type="EMBL" id="BKCJ010000065">
    <property type="protein sequence ID" value="GEU29395.1"/>
    <property type="molecule type" value="Genomic_DNA"/>
</dbReference>
<organism evidence="1">
    <name type="scientific">Tanacetum cinerariifolium</name>
    <name type="common">Dalmatian daisy</name>
    <name type="synonym">Chrysanthemum cinerariifolium</name>
    <dbReference type="NCBI Taxonomy" id="118510"/>
    <lineage>
        <taxon>Eukaryota</taxon>
        <taxon>Viridiplantae</taxon>
        <taxon>Streptophyta</taxon>
        <taxon>Embryophyta</taxon>
        <taxon>Tracheophyta</taxon>
        <taxon>Spermatophyta</taxon>
        <taxon>Magnoliopsida</taxon>
        <taxon>eudicotyledons</taxon>
        <taxon>Gunneridae</taxon>
        <taxon>Pentapetalae</taxon>
        <taxon>asterids</taxon>
        <taxon>campanulids</taxon>
        <taxon>Asterales</taxon>
        <taxon>Asteraceae</taxon>
        <taxon>Asteroideae</taxon>
        <taxon>Anthemideae</taxon>
        <taxon>Anthemidinae</taxon>
        <taxon>Tanacetum</taxon>
    </lineage>
</organism>
<proteinExistence type="predicted"/>
<name>A0A699GMT6_TANCI</name>
<protein>
    <submittedName>
        <fullName evidence="1">Uncharacterized protein</fullName>
    </submittedName>
</protein>
<gene>
    <name evidence="1" type="ORF">Tci_001373</name>
</gene>
<sequence>MNSYLLCGGTDHNKRTCTGMFKDQDEVVVDHDEVVQEKVVTRKHFTSYLDTRIKVEKRRKERKKFRERNKREKTRLVHFGLSNRRLEQTATYSISTNSE</sequence>